<evidence type="ECO:0000313" key="1">
    <source>
        <dbReference type="EMBL" id="SFG62678.1"/>
    </source>
</evidence>
<proteinExistence type="predicted"/>
<dbReference type="AlphaFoldDB" id="A0A1I2TCX2"/>
<gene>
    <name evidence="1" type="ORF">SAMN04488063_2632</name>
</gene>
<keyword evidence="2" id="KW-1185">Reference proteome</keyword>
<name>A0A1I2TCX2_9EURY</name>
<evidence type="ECO:0000313" key="2">
    <source>
        <dbReference type="Proteomes" id="UP000198876"/>
    </source>
</evidence>
<dbReference type="RefSeq" id="WP_092892873.1">
    <property type="nucleotide sequence ID" value="NZ_FOOQ01000002.1"/>
</dbReference>
<dbReference type="OrthoDB" id="376241at2157"/>
<accession>A0A1I2TCX2</accession>
<protein>
    <submittedName>
        <fullName evidence="1">Uncharacterized protein</fullName>
    </submittedName>
</protein>
<reference evidence="2" key="1">
    <citation type="submission" date="2016-10" db="EMBL/GenBank/DDBJ databases">
        <authorList>
            <person name="Varghese N."/>
            <person name="Submissions S."/>
        </authorList>
    </citation>
    <scope>NUCLEOTIDE SEQUENCE [LARGE SCALE GENOMIC DNA]</scope>
    <source>
        <strain evidence="2">CGMCC 1.7739</strain>
    </source>
</reference>
<dbReference type="EMBL" id="FOOQ01000002">
    <property type="protein sequence ID" value="SFG62678.1"/>
    <property type="molecule type" value="Genomic_DNA"/>
</dbReference>
<organism evidence="1 2">
    <name type="scientific">Halopelagius inordinatus</name>
    <dbReference type="NCBI Taxonomy" id="553467"/>
    <lineage>
        <taxon>Archaea</taxon>
        <taxon>Methanobacteriati</taxon>
        <taxon>Methanobacteriota</taxon>
        <taxon>Stenosarchaea group</taxon>
        <taxon>Halobacteria</taxon>
        <taxon>Halobacteriales</taxon>
        <taxon>Haloferacaceae</taxon>
    </lineage>
</organism>
<dbReference type="STRING" id="553467.SAMN04488063_2632"/>
<sequence>MSDASSVLRVEADLTLTVDGETATVSTGPFGELYVDAPSLSSAFRVARHVGDLPPPFEHSGERLAETGLTVVVRVRRAIVARVGDGVESGPLERLAGEERTRIYPDGVLTATVRELRGVE</sequence>
<dbReference type="Proteomes" id="UP000198876">
    <property type="component" value="Unassembled WGS sequence"/>
</dbReference>